<dbReference type="Proteomes" id="UP001162640">
    <property type="component" value="Unassembled WGS sequence"/>
</dbReference>
<organism evidence="1 2">
    <name type="scientific">Triparma laevis f. inornata</name>
    <dbReference type="NCBI Taxonomy" id="1714386"/>
    <lineage>
        <taxon>Eukaryota</taxon>
        <taxon>Sar</taxon>
        <taxon>Stramenopiles</taxon>
        <taxon>Ochrophyta</taxon>
        <taxon>Bolidophyceae</taxon>
        <taxon>Parmales</taxon>
        <taxon>Triparmaceae</taxon>
        <taxon>Triparma</taxon>
    </lineage>
</organism>
<proteinExistence type="predicted"/>
<protein>
    <submittedName>
        <fullName evidence="1">Uncharacterized protein</fullName>
    </submittedName>
</protein>
<evidence type="ECO:0000313" key="2">
    <source>
        <dbReference type="Proteomes" id="UP001162640"/>
    </source>
</evidence>
<reference evidence="2" key="1">
    <citation type="journal article" date="2023" name="Commun. Biol.">
        <title>Genome analysis of Parmales, the sister group of diatoms, reveals the evolutionary specialization of diatoms from phago-mixotrophs to photoautotrophs.</title>
        <authorList>
            <person name="Ban H."/>
            <person name="Sato S."/>
            <person name="Yoshikawa S."/>
            <person name="Yamada K."/>
            <person name="Nakamura Y."/>
            <person name="Ichinomiya M."/>
            <person name="Sato N."/>
            <person name="Blanc-Mathieu R."/>
            <person name="Endo H."/>
            <person name="Kuwata A."/>
            <person name="Ogata H."/>
        </authorList>
    </citation>
    <scope>NUCLEOTIDE SEQUENCE [LARGE SCALE GENOMIC DNA]</scope>
</reference>
<gene>
    <name evidence="1" type="ORF">TL16_g10255</name>
</gene>
<comment type="caution">
    <text evidence="1">The sequence shown here is derived from an EMBL/GenBank/DDBJ whole genome shotgun (WGS) entry which is preliminary data.</text>
</comment>
<accession>A0A9W7BBG5</accession>
<evidence type="ECO:0000313" key="1">
    <source>
        <dbReference type="EMBL" id="GMH85516.1"/>
    </source>
</evidence>
<dbReference type="EMBL" id="BLQM01000360">
    <property type="protein sequence ID" value="GMH85516.1"/>
    <property type="molecule type" value="Genomic_DNA"/>
</dbReference>
<sequence length="72" mass="7990">MPSPLLTRGTVTLIWRKMRSKELATLKPWYIFSSVGMWGILPCFNEGLMLRRAEGGAANAASVLELLGVLRL</sequence>
<name>A0A9W7BBG5_9STRA</name>
<dbReference type="AlphaFoldDB" id="A0A9W7BBG5"/>